<dbReference type="GO" id="GO:0006814">
    <property type="term" value="P:sodium ion transport"/>
    <property type="evidence" value="ECO:0007669"/>
    <property type="project" value="UniProtKB-KW"/>
</dbReference>
<feature type="transmembrane region" description="Helical" evidence="14">
    <location>
        <begin position="436"/>
        <end position="458"/>
    </location>
</feature>
<feature type="transmembrane region" description="Helical" evidence="14">
    <location>
        <begin position="275"/>
        <end position="300"/>
    </location>
</feature>
<evidence type="ECO:0000256" key="4">
    <source>
        <dbReference type="ARBA" id="ARBA00022475"/>
    </source>
</evidence>
<comment type="similarity">
    <text evidence="2 13">Belongs to the sodium:solute symporter (SSF) (TC 2.A.21) family.</text>
</comment>
<dbReference type="NCBIfam" id="TIGR00813">
    <property type="entry name" value="sss"/>
    <property type="match status" value="1"/>
</dbReference>
<dbReference type="InterPro" id="IPR038377">
    <property type="entry name" value="Na/Glc_symporter_sf"/>
</dbReference>
<feature type="transmembrane region" description="Helical" evidence="14">
    <location>
        <begin position="124"/>
        <end position="149"/>
    </location>
</feature>
<feature type="transmembrane region" description="Helical" evidence="14">
    <location>
        <begin position="49"/>
        <end position="67"/>
    </location>
</feature>
<dbReference type="PANTHER" id="PTHR42985">
    <property type="entry name" value="SODIUM-COUPLED MONOCARBOXYLATE TRANSPORTER"/>
    <property type="match status" value="1"/>
</dbReference>
<dbReference type="OrthoDB" id="6132759at2759"/>
<dbReference type="InterPro" id="IPR018212">
    <property type="entry name" value="Na/solute_symporter_CS"/>
</dbReference>
<keyword evidence="6 14" id="KW-1133">Transmembrane helix</keyword>
<comment type="subcellular location">
    <subcellularLocation>
        <location evidence="1">Cell membrane</location>
        <topology evidence="1">Multi-pass membrane protein</topology>
    </subcellularLocation>
</comment>
<keyword evidence="4" id="KW-1003">Cell membrane</keyword>
<dbReference type="PROSITE" id="PS50283">
    <property type="entry name" value="NA_SOLUT_SYMP_3"/>
    <property type="match status" value="1"/>
</dbReference>
<keyword evidence="9 14" id="KW-0472">Membrane</keyword>
<evidence type="ECO:0000256" key="8">
    <source>
        <dbReference type="ARBA" id="ARBA00023065"/>
    </source>
</evidence>
<evidence type="ECO:0000256" key="1">
    <source>
        <dbReference type="ARBA" id="ARBA00004651"/>
    </source>
</evidence>
<dbReference type="EMBL" id="KU175610">
    <property type="protein sequence ID" value="ALR88555.1"/>
    <property type="molecule type" value="mRNA"/>
</dbReference>
<dbReference type="PANTHER" id="PTHR42985:SF2">
    <property type="entry name" value="SODIUM-DEPENDENT MULTIVITAMIN TRANSPORTER"/>
    <property type="match status" value="1"/>
</dbReference>
<evidence type="ECO:0000256" key="2">
    <source>
        <dbReference type="ARBA" id="ARBA00006434"/>
    </source>
</evidence>
<evidence type="ECO:0000256" key="14">
    <source>
        <dbReference type="SAM" id="Phobius"/>
    </source>
</evidence>
<dbReference type="InterPro" id="IPR001734">
    <property type="entry name" value="Na/solute_symporter"/>
</dbReference>
<reference evidence="15" key="1">
    <citation type="journal article" date="2015" name="Nature">
        <title>Hemichordate genomes and deuterostome origins.</title>
        <authorList>
            <person name="Simakov O."/>
            <person name="Kawashima T."/>
            <person name="Marletaz F."/>
            <person name="Jenkins J."/>
            <person name="Koyanagi R."/>
            <person name="Mitros T."/>
            <person name="Hisata K."/>
            <person name="Bredeson J."/>
            <person name="Shoguchi E."/>
            <person name="Gyoja F."/>
            <person name="Yue J.X."/>
            <person name="Chen Y.C."/>
            <person name="Freeman R.M.Jr."/>
            <person name="Sasaki A."/>
            <person name="Hikosaka-Katayama T."/>
            <person name="Sato A."/>
            <person name="Fujie M."/>
            <person name="Baughman K.W."/>
            <person name="Levine J."/>
            <person name="Gonzalez P."/>
            <person name="Cameron C."/>
            <person name="Fritzenwanker J.H."/>
            <person name="Pani A.M."/>
            <person name="Goto H."/>
            <person name="Kanda M."/>
            <person name="Arakaki N."/>
            <person name="Yamasaki S."/>
            <person name="Qu J."/>
            <person name="Cree A."/>
            <person name="Ding Y."/>
            <person name="Dinh H.H."/>
            <person name="Dugan S."/>
            <person name="Holder M."/>
            <person name="Jhangiani S.N."/>
            <person name="Kovar C.L."/>
            <person name="Lee S.L."/>
            <person name="Lewis L.R."/>
            <person name="Morton D."/>
            <person name="Nazareth L.V."/>
            <person name="Okwuonu G."/>
            <person name="Santibanez J."/>
            <person name="Chen R."/>
            <person name="Richards S."/>
            <person name="Muzny D.M."/>
            <person name="Gillis A."/>
            <person name="Peshkin L."/>
            <person name="Wu M."/>
            <person name="Humphreys T."/>
            <person name="Su Y.H."/>
            <person name="Putnam N.H."/>
            <person name="Schmutz J."/>
            <person name="Fujiyama A."/>
            <person name="Yu J.K."/>
            <person name="Tagawa K."/>
            <person name="Worley K.C."/>
            <person name="Gibbs R.A."/>
            <person name="Kirschner M.W."/>
            <person name="Lowe C.J."/>
            <person name="Satoh N."/>
            <person name="Rokhsar D.S."/>
            <person name="Gerhart J."/>
        </authorList>
    </citation>
    <scope>NUCLEOTIDE SEQUENCE</scope>
</reference>
<dbReference type="Gene3D" id="1.20.1730.10">
    <property type="entry name" value="Sodium/glucose cotransporter"/>
    <property type="match status" value="1"/>
</dbReference>
<dbReference type="GO" id="GO:0015293">
    <property type="term" value="F:symporter activity"/>
    <property type="evidence" value="ECO:0007669"/>
    <property type="project" value="TreeGrafter"/>
</dbReference>
<keyword evidence="3" id="KW-0813">Transport</keyword>
<keyword evidence="8" id="KW-0406">Ion transport</keyword>
<evidence type="ECO:0000256" key="13">
    <source>
        <dbReference type="RuleBase" id="RU362091"/>
    </source>
</evidence>
<dbReference type="CDD" id="cd11492">
    <property type="entry name" value="SLC5sbd_NIS-SMVT"/>
    <property type="match status" value="1"/>
</dbReference>
<feature type="transmembrane region" description="Helical" evidence="14">
    <location>
        <begin position="12"/>
        <end position="29"/>
    </location>
</feature>
<keyword evidence="11" id="KW-0739">Sodium transport</keyword>
<dbReference type="InterPro" id="IPR051163">
    <property type="entry name" value="Sodium:Solute_Symporter_SSF"/>
</dbReference>
<keyword evidence="5 14" id="KW-0812">Transmembrane</keyword>
<dbReference type="GO" id="GO:0015075">
    <property type="term" value="F:monoatomic ion transmembrane transporter activity"/>
    <property type="evidence" value="ECO:0007669"/>
    <property type="project" value="UniProtKB-ARBA"/>
</dbReference>
<sequence length="623" mass="68197">MAASFSVVDYVIFSLVLAISACIGLFHAFTGGRQKTTSEFLMADRKMRFFPVGLSLLASFMSAVALLGTSAEIYTFGTMFWVIGLSYFIMIPISAHLFLPVFYRLRITSVYEYLQLRFSMTARLIGCFAYIAYMIMYMAVVMYAPALALNAVTGLNIWTSVLTIGIVCSFYTSLGGMKAVIWTDVFQISIMFAGLLAVIIQGSIQLGGFSEIWQINKQGGRIEFFNFDPDPTIRHTFWSLTIGGSITWLGNYGCNQLSIQRYLSCPTEKDAKLALYLNLPGLLSIVSLIIMCGLVLFAAYAGCDPVKSGHISRADQLLAYYVIEELSFLPGMAGLFIAALFSGALSTLSSGLNCLAAVTLTDIVKPVIKNLPEEKLAIITRIIACSFGGISILMAFAASHMGPILPLAIGLLGMIGGPLLGLFTLGIFFPWTNNKGAIFGVICGYAMSLWIGIGAYFYRPHIITLPTSIENCTVDMVTSNSSDIFHNISTSFNYSVLYDITTNMTSMNSSYVNTNELSSSIELIRPIIANLYSISYLWYSATSSSVTIVTGLIVSFITGYTAPGDVDPRLLCPIYDDLQRCMPDSWRTKICCGGKYSDKEIVENGVPDKETKNELMKKDETAV</sequence>
<feature type="transmembrane region" description="Helical" evidence="14">
    <location>
        <begin position="335"/>
        <end position="364"/>
    </location>
</feature>
<dbReference type="GO" id="GO:0005886">
    <property type="term" value="C:plasma membrane"/>
    <property type="evidence" value="ECO:0007669"/>
    <property type="project" value="UniProtKB-SubCell"/>
</dbReference>
<evidence type="ECO:0000256" key="7">
    <source>
        <dbReference type="ARBA" id="ARBA00023053"/>
    </source>
</evidence>
<protein>
    <submittedName>
        <fullName evidence="15">Putative iodide transporter-like 318</fullName>
    </submittedName>
</protein>
<evidence type="ECO:0000313" key="15">
    <source>
        <dbReference type="EMBL" id="ALR88555.1"/>
    </source>
</evidence>
<evidence type="ECO:0000256" key="3">
    <source>
        <dbReference type="ARBA" id="ARBA00022448"/>
    </source>
</evidence>
<evidence type="ECO:0000256" key="10">
    <source>
        <dbReference type="ARBA" id="ARBA00023180"/>
    </source>
</evidence>
<evidence type="ECO:0000256" key="11">
    <source>
        <dbReference type="ARBA" id="ARBA00023201"/>
    </source>
</evidence>
<evidence type="ECO:0000256" key="9">
    <source>
        <dbReference type="ARBA" id="ARBA00023136"/>
    </source>
</evidence>
<proteinExistence type="evidence at transcript level"/>
<dbReference type="Pfam" id="PF00474">
    <property type="entry name" value="SSF"/>
    <property type="match status" value="1"/>
</dbReference>
<feature type="transmembrane region" description="Helical" evidence="14">
    <location>
        <begin position="79"/>
        <end position="103"/>
    </location>
</feature>
<keyword evidence="10" id="KW-0325">Glycoprotein</keyword>
<evidence type="ECO:0000256" key="5">
    <source>
        <dbReference type="ARBA" id="ARBA00022692"/>
    </source>
</evidence>
<feature type="transmembrane region" description="Helical" evidence="14">
    <location>
        <begin position="376"/>
        <end position="398"/>
    </location>
</feature>
<keyword evidence="7" id="KW-0915">Sodium</keyword>
<organism evidence="15">
    <name type="scientific">Saccoglossus kowalevskii</name>
    <name type="common">Acorn worm</name>
    <dbReference type="NCBI Taxonomy" id="10224"/>
    <lineage>
        <taxon>Eukaryota</taxon>
        <taxon>Metazoa</taxon>
        <taxon>Hemichordata</taxon>
        <taxon>Enteropneusta</taxon>
        <taxon>Harrimaniidae</taxon>
        <taxon>Saccoglossus</taxon>
    </lineage>
</organism>
<feature type="transmembrane region" description="Helical" evidence="14">
    <location>
        <begin position="236"/>
        <end position="254"/>
    </location>
</feature>
<accession>A0A0U2K739</accession>
<feature type="transmembrane region" description="Helical" evidence="14">
    <location>
        <begin position="404"/>
        <end position="429"/>
    </location>
</feature>
<dbReference type="GO" id="GO:0098660">
    <property type="term" value="P:inorganic ion transmembrane transport"/>
    <property type="evidence" value="ECO:0007669"/>
    <property type="project" value="UniProtKB-ARBA"/>
</dbReference>
<name>A0A0U2K739_SACKO</name>
<evidence type="ECO:0000256" key="12">
    <source>
        <dbReference type="ARBA" id="ARBA00036099"/>
    </source>
</evidence>
<evidence type="ECO:0000256" key="6">
    <source>
        <dbReference type="ARBA" id="ARBA00022989"/>
    </source>
</evidence>
<dbReference type="PROSITE" id="PS00456">
    <property type="entry name" value="NA_SOLUT_SYMP_1"/>
    <property type="match status" value="1"/>
</dbReference>
<dbReference type="AlphaFoldDB" id="A0A0U2K739"/>
<feature type="transmembrane region" description="Helical" evidence="14">
    <location>
        <begin position="185"/>
        <end position="204"/>
    </location>
</feature>
<feature type="transmembrane region" description="Helical" evidence="14">
    <location>
        <begin position="155"/>
        <end position="173"/>
    </location>
</feature>
<comment type="catalytic activity">
    <reaction evidence="12">
        <text>iodide(out) + 2 Na(+)(out) = iodide(in) + 2 Na(+)(in)</text>
        <dbReference type="Rhea" id="RHEA:71207"/>
        <dbReference type="ChEBI" id="CHEBI:16382"/>
        <dbReference type="ChEBI" id="CHEBI:29101"/>
    </reaction>
</comment>